<name>A0A2T7P7U0_POMCA</name>
<organism evidence="3 4">
    <name type="scientific">Pomacea canaliculata</name>
    <name type="common">Golden apple snail</name>
    <dbReference type="NCBI Taxonomy" id="400727"/>
    <lineage>
        <taxon>Eukaryota</taxon>
        <taxon>Metazoa</taxon>
        <taxon>Spiralia</taxon>
        <taxon>Lophotrochozoa</taxon>
        <taxon>Mollusca</taxon>
        <taxon>Gastropoda</taxon>
        <taxon>Caenogastropoda</taxon>
        <taxon>Architaenioglossa</taxon>
        <taxon>Ampullarioidea</taxon>
        <taxon>Ampullariidae</taxon>
        <taxon>Pomacea</taxon>
    </lineage>
</organism>
<evidence type="ECO:0000259" key="2">
    <source>
        <dbReference type="PROSITE" id="PS51159"/>
    </source>
</evidence>
<dbReference type="InterPro" id="IPR050782">
    <property type="entry name" value="PP1_regulatory_subunit_3"/>
</dbReference>
<dbReference type="OrthoDB" id="1881at2759"/>
<dbReference type="GO" id="GO:2001069">
    <property type="term" value="F:glycogen binding"/>
    <property type="evidence" value="ECO:0007669"/>
    <property type="project" value="TreeGrafter"/>
</dbReference>
<dbReference type="GO" id="GO:0008157">
    <property type="term" value="F:protein phosphatase 1 binding"/>
    <property type="evidence" value="ECO:0007669"/>
    <property type="project" value="TreeGrafter"/>
</dbReference>
<reference evidence="3 4" key="1">
    <citation type="submission" date="2018-04" db="EMBL/GenBank/DDBJ databases">
        <title>The genome of golden apple snail Pomacea canaliculata provides insight into stress tolerance and invasive adaptation.</title>
        <authorList>
            <person name="Liu C."/>
            <person name="Liu B."/>
            <person name="Ren Y."/>
            <person name="Zhang Y."/>
            <person name="Wang H."/>
            <person name="Li S."/>
            <person name="Jiang F."/>
            <person name="Yin L."/>
            <person name="Zhang G."/>
            <person name="Qian W."/>
            <person name="Fan W."/>
        </authorList>
    </citation>
    <scope>NUCLEOTIDE SEQUENCE [LARGE SCALE GENOMIC DNA]</scope>
    <source>
        <strain evidence="3">SZHN2017</strain>
        <tissue evidence="3">Muscle</tissue>
    </source>
</reference>
<sequence>MLEVAPISERPHARMPVDFSPYLLSASPPATGFDFISYSLSPSWQNFMPLVSPHENWQVKEPVDNTSHNSPSINGHKGPLKPIICKSDTQLANISEEESSPTPTSPTSPGRIRKRVSFADQSGMALATVRILSEPSDVPPRLKAEVLAHLTQGAQAGATGKPPLKLTFSQPASEYMAFRDKLEYNKVSLENVILKDYDVVGTIKVKNISFEKRVFVRFTCDAWETHTDVPALFTPGPSDGSGLPNIYDTFTFRFEVPPTCDRSSSVQFAVCFNAEQGQFWDNNSGNNYVIVFETFDRAPGILNFNSNMPEFGPSSLTDYAAWHHADTSVPYW</sequence>
<dbReference type="GO" id="GO:0005979">
    <property type="term" value="P:regulation of glycogen biosynthetic process"/>
    <property type="evidence" value="ECO:0007669"/>
    <property type="project" value="TreeGrafter"/>
</dbReference>
<evidence type="ECO:0000313" key="3">
    <source>
        <dbReference type="EMBL" id="PVD29494.1"/>
    </source>
</evidence>
<gene>
    <name evidence="3" type="ORF">C0Q70_08745</name>
</gene>
<dbReference type="Pfam" id="PF03370">
    <property type="entry name" value="CBM_21"/>
    <property type="match status" value="1"/>
</dbReference>
<dbReference type="GO" id="GO:0000164">
    <property type="term" value="C:protein phosphatase type 1 complex"/>
    <property type="evidence" value="ECO:0007669"/>
    <property type="project" value="TreeGrafter"/>
</dbReference>
<dbReference type="Gene3D" id="2.60.40.2440">
    <property type="entry name" value="Carbohydrate binding type-21 domain"/>
    <property type="match status" value="1"/>
</dbReference>
<dbReference type="PANTHER" id="PTHR12307">
    <property type="entry name" value="PROTEIN PHOSPHATASE 1 REGULATORY SUBUNIT"/>
    <property type="match status" value="1"/>
</dbReference>
<dbReference type="AlphaFoldDB" id="A0A2T7P7U0"/>
<feature type="region of interest" description="Disordered" evidence="1">
    <location>
        <begin position="93"/>
        <end position="112"/>
    </location>
</feature>
<dbReference type="InterPro" id="IPR005036">
    <property type="entry name" value="CBM21_dom"/>
</dbReference>
<protein>
    <recommendedName>
        <fullName evidence="2">CBM21 domain-containing protein</fullName>
    </recommendedName>
</protein>
<dbReference type="EMBL" id="PZQS01000005">
    <property type="protein sequence ID" value="PVD29494.1"/>
    <property type="molecule type" value="Genomic_DNA"/>
</dbReference>
<evidence type="ECO:0000256" key="1">
    <source>
        <dbReference type="SAM" id="MobiDB-lite"/>
    </source>
</evidence>
<feature type="compositionally biased region" description="Low complexity" evidence="1">
    <location>
        <begin position="100"/>
        <end position="109"/>
    </location>
</feature>
<accession>A0A2T7P7U0</accession>
<comment type="caution">
    <text evidence="3">The sequence shown here is derived from an EMBL/GenBank/DDBJ whole genome shotgun (WGS) entry which is preliminary data.</text>
</comment>
<dbReference type="InterPro" id="IPR038175">
    <property type="entry name" value="CBM21_dom_sf"/>
</dbReference>
<feature type="domain" description="CBM21" evidence="2">
    <location>
        <begin position="179"/>
        <end position="291"/>
    </location>
</feature>
<dbReference type="PANTHER" id="PTHR12307:SF48">
    <property type="entry name" value="PROTEIN PHOSPHATASE 1 REGULATORY SUBUNIT"/>
    <property type="match status" value="1"/>
</dbReference>
<dbReference type="PROSITE" id="PS51159">
    <property type="entry name" value="CBM21"/>
    <property type="match status" value="1"/>
</dbReference>
<keyword evidence="4" id="KW-1185">Reference proteome</keyword>
<evidence type="ECO:0000313" key="4">
    <source>
        <dbReference type="Proteomes" id="UP000245119"/>
    </source>
</evidence>
<dbReference type="STRING" id="400727.A0A2T7P7U0"/>
<proteinExistence type="predicted"/>
<dbReference type="Proteomes" id="UP000245119">
    <property type="component" value="Linkage Group LG5"/>
</dbReference>